<dbReference type="RefSeq" id="WP_141815637.1">
    <property type="nucleotide sequence ID" value="NZ_VFPL01000001.1"/>
</dbReference>
<dbReference type="EMBL" id="VWNE01000011">
    <property type="protein sequence ID" value="KAA8483554.1"/>
    <property type="molecule type" value="Genomic_DNA"/>
</dbReference>
<feature type="chain" id="PRO_5024276449" description="Aspartyl protease" evidence="1">
    <location>
        <begin position="26"/>
        <end position="461"/>
    </location>
</feature>
<gene>
    <name evidence="2" type="ORF">F1649_08235</name>
</gene>
<evidence type="ECO:0000313" key="3">
    <source>
        <dbReference type="Proteomes" id="UP000322918"/>
    </source>
</evidence>
<dbReference type="Proteomes" id="UP000322918">
    <property type="component" value="Unassembled WGS sequence"/>
</dbReference>
<evidence type="ECO:0000256" key="1">
    <source>
        <dbReference type="SAM" id="SignalP"/>
    </source>
</evidence>
<dbReference type="Gene3D" id="2.40.70.10">
    <property type="entry name" value="Acid Proteases"/>
    <property type="match status" value="2"/>
</dbReference>
<keyword evidence="3" id="KW-1185">Reference proteome</keyword>
<reference evidence="2 3" key="1">
    <citation type="submission" date="2019-09" db="EMBL/GenBank/DDBJ databases">
        <title>Pararcticibacter amylolyticus gen. nov., sp. nov., isolated from a rottenly hemp rope, and reclassification of Pedobacter tournemirensis as Pararcticibacter tournemirensis comb. nov.</title>
        <authorList>
            <person name="Cai Y."/>
        </authorList>
    </citation>
    <scope>NUCLEOTIDE SEQUENCE [LARGE SCALE GENOMIC DNA]</scope>
    <source>
        <strain evidence="2 3">TF5-37.2-LB10</strain>
    </source>
</reference>
<sequence length="461" mass="52446">MKKLILTIALSVSVILSSFAQRNYAQELVNLLQQGRCFEAMEFRTKNADKLPANDSAFNVLYKAHMALFFNKPDSAVIYLEDLIANHELKIGPGISSYYGKLLSVHGSKQQFKEGIKVCDKYIEHLRINPFDQAQDFIHKEMSSVESIKKALQSRDVNEPRIKIKRDNSSKYKTIRISDMGYIRFNAKYNDITAETWFSTGATAYFMLTRSLADKIGTKLVDKTQDSIQIVNDIPTKARIEVIDQINLGGVKLYNIPVLVFNDRLVPYTTDTLNVKTKSKDKAIASDRQIIMGLPAMKMIGMIDFDWKNRTVSFPVKTENIVSSDSSRTYLLENSLYIDLKINGLNYVGYIDTGSDDFLNMTYSFYMKNKSQIEIDSTAQKKPFQRHTMAGSYFNIPHELVKGADVYLNSRMLNHGDGEVVVSDRKSHATIFDGVVGVNFFRRLGSKITFDFDNMRVKVSD</sequence>
<dbReference type="OrthoDB" id="1100862at2"/>
<organism evidence="2 3">
    <name type="scientific">Arcticibacter tournemirensis</name>
    <dbReference type="NCBI Taxonomy" id="699437"/>
    <lineage>
        <taxon>Bacteria</taxon>
        <taxon>Pseudomonadati</taxon>
        <taxon>Bacteroidota</taxon>
        <taxon>Sphingobacteriia</taxon>
        <taxon>Sphingobacteriales</taxon>
        <taxon>Sphingobacteriaceae</taxon>
        <taxon>Arcticibacter</taxon>
    </lineage>
</organism>
<comment type="caution">
    <text evidence="2">The sequence shown here is derived from an EMBL/GenBank/DDBJ whole genome shotgun (WGS) entry which is preliminary data.</text>
</comment>
<proteinExistence type="predicted"/>
<feature type="signal peptide" evidence="1">
    <location>
        <begin position="1"/>
        <end position="25"/>
    </location>
</feature>
<protein>
    <recommendedName>
        <fullName evidence="4">Aspartyl protease</fullName>
    </recommendedName>
</protein>
<dbReference type="Pfam" id="PF13650">
    <property type="entry name" value="Asp_protease_2"/>
    <property type="match status" value="1"/>
</dbReference>
<evidence type="ECO:0000313" key="2">
    <source>
        <dbReference type="EMBL" id="KAA8483554.1"/>
    </source>
</evidence>
<name>A0A5M9HDZ8_9SPHI</name>
<keyword evidence="1" id="KW-0732">Signal</keyword>
<evidence type="ECO:0008006" key="4">
    <source>
        <dbReference type="Google" id="ProtNLM"/>
    </source>
</evidence>
<dbReference type="AlphaFoldDB" id="A0A5M9HDZ8"/>
<accession>A0A5M9HDZ8</accession>
<dbReference type="InterPro" id="IPR021109">
    <property type="entry name" value="Peptidase_aspartic_dom_sf"/>
</dbReference>